<keyword evidence="3" id="KW-0804">Transcription</keyword>
<feature type="domain" description="PRD" evidence="4">
    <location>
        <begin position="67"/>
        <end position="170"/>
    </location>
</feature>
<dbReference type="SUPFAM" id="SSF50151">
    <property type="entry name" value="SacY-like RNA-binding domain"/>
    <property type="match status" value="1"/>
</dbReference>
<feature type="domain" description="PRD" evidence="4">
    <location>
        <begin position="171"/>
        <end position="274"/>
    </location>
</feature>
<dbReference type="SMART" id="SM01061">
    <property type="entry name" value="CAT_RBD"/>
    <property type="match status" value="1"/>
</dbReference>
<dbReference type="InterPro" id="IPR036650">
    <property type="entry name" value="CAT_RNA-bd_dom_sf"/>
</dbReference>
<dbReference type="AlphaFoldDB" id="A0A9D1PFK0"/>
<evidence type="ECO:0000259" key="4">
    <source>
        <dbReference type="PROSITE" id="PS51372"/>
    </source>
</evidence>
<dbReference type="Proteomes" id="UP000886814">
    <property type="component" value="Unassembled WGS sequence"/>
</dbReference>
<dbReference type="GO" id="GO:0006355">
    <property type="term" value="P:regulation of DNA-templated transcription"/>
    <property type="evidence" value="ECO:0007669"/>
    <property type="project" value="InterPro"/>
</dbReference>
<dbReference type="InterPro" id="IPR036634">
    <property type="entry name" value="PRD_sf"/>
</dbReference>
<evidence type="ECO:0000313" key="5">
    <source>
        <dbReference type="EMBL" id="HIV39338.1"/>
    </source>
</evidence>
<reference evidence="5" key="2">
    <citation type="submission" date="2021-04" db="EMBL/GenBank/DDBJ databases">
        <authorList>
            <person name="Gilroy R."/>
        </authorList>
    </citation>
    <scope>NUCLEOTIDE SEQUENCE</scope>
    <source>
        <strain evidence="5">CHK195-9823</strain>
    </source>
</reference>
<dbReference type="Pfam" id="PF03123">
    <property type="entry name" value="CAT_RBD"/>
    <property type="match status" value="1"/>
</dbReference>
<protein>
    <submittedName>
        <fullName evidence="5">PRD domain-containing protein</fullName>
    </submittedName>
</protein>
<proteinExistence type="predicted"/>
<dbReference type="SUPFAM" id="SSF63520">
    <property type="entry name" value="PTS-regulatory domain, PRD"/>
    <property type="match status" value="2"/>
</dbReference>
<organism evidence="5 6">
    <name type="scientific">Candidatus Blautia stercorigallinarum</name>
    <dbReference type="NCBI Taxonomy" id="2838501"/>
    <lineage>
        <taxon>Bacteria</taxon>
        <taxon>Bacillati</taxon>
        <taxon>Bacillota</taxon>
        <taxon>Clostridia</taxon>
        <taxon>Lachnospirales</taxon>
        <taxon>Lachnospiraceae</taxon>
        <taxon>Blautia</taxon>
    </lineage>
</organism>
<dbReference type="PANTHER" id="PTHR30185">
    <property type="entry name" value="CRYPTIC BETA-GLUCOSIDE BGL OPERON ANTITERMINATOR"/>
    <property type="match status" value="1"/>
</dbReference>
<dbReference type="InterPro" id="IPR004341">
    <property type="entry name" value="CAT_RNA-bd_dom"/>
</dbReference>
<evidence type="ECO:0000313" key="6">
    <source>
        <dbReference type="Proteomes" id="UP000886814"/>
    </source>
</evidence>
<accession>A0A9D1PFK0</accession>
<keyword evidence="1" id="KW-0677">Repeat</keyword>
<dbReference type="GO" id="GO:0003723">
    <property type="term" value="F:RNA binding"/>
    <property type="evidence" value="ECO:0007669"/>
    <property type="project" value="InterPro"/>
</dbReference>
<sequence length="274" mass="31144">MFRIIKALNNNSILVLSNETKREYILMGNGIGFGKMPGQQIESMKGAKVYSLVTRKKKQSALKAVNAIDPVYLEISGEIIDLAEEEFSQVNRDILLAMADHIALAAKRAKENMQFPNPFTRDIQMLFSREFQVALKGREVIRAKTGYVISDDEAGLIALHIHAGLSDEMVSETLEATRIIEECIAIIEEHFQTKIPKDSLAYARMMSHLYYMAARARKDEPLKVDMNDYIYEKYPQTAKASELVCAHMGKEMKKEIRKEEIGFLGIHIQRILSE</sequence>
<gene>
    <name evidence="5" type="ORF">H9747_10145</name>
</gene>
<evidence type="ECO:0000256" key="1">
    <source>
        <dbReference type="ARBA" id="ARBA00022737"/>
    </source>
</evidence>
<reference evidence="5" key="1">
    <citation type="journal article" date="2021" name="PeerJ">
        <title>Extensive microbial diversity within the chicken gut microbiome revealed by metagenomics and culture.</title>
        <authorList>
            <person name="Gilroy R."/>
            <person name="Ravi A."/>
            <person name="Getino M."/>
            <person name="Pursley I."/>
            <person name="Horton D.L."/>
            <person name="Alikhan N.F."/>
            <person name="Baker D."/>
            <person name="Gharbi K."/>
            <person name="Hall N."/>
            <person name="Watson M."/>
            <person name="Adriaenssens E.M."/>
            <person name="Foster-Nyarko E."/>
            <person name="Jarju S."/>
            <person name="Secka A."/>
            <person name="Antonio M."/>
            <person name="Oren A."/>
            <person name="Chaudhuri R.R."/>
            <person name="La Ragione R."/>
            <person name="Hildebrand F."/>
            <person name="Pallen M.J."/>
        </authorList>
    </citation>
    <scope>NUCLEOTIDE SEQUENCE</scope>
    <source>
        <strain evidence="5">CHK195-9823</strain>
    </source>
</reference>
<comment type="caution">
    <text evidence="5">The sequence shown here is derived from an EMBL/GenBank/DDBJ whole genome shotgun (WGS) entry which is preliminary data.</text>
</comment>
<dbReference type="InterPro" id="IPR011608">
    <property type="entry name" value="PRD"/>
</dbReference>
<evidence type="ECO:0000256" key="2">
    <source>
        <dbReference type="ARBA" id="ARBA00023015"/>
    </source>
</evidence>
<name>A0A9D1PFK0_9FIRM</name>
<evidence type="ECO:0000256" key="3">
    <source>
        <dbReference type="ARBA" id="ARBA00023163"/>
    </source>
</evidence>
<keyword evidence="2" id="KW-0805">Transcription regulation</keyword>
<dbReference type="PANTHER" id="PTHR30185:SF18">
    <property type="entry name" value="TRANSCRIPTIONAL REGULATOR MTLR"/>
    <property type="match status" value="1"/>
</dbReference>
<dbReference type="Pfam" id="PF00874">
    <property type="entry name" value="PRD"/>
    <property type="match status" value="2"/>
</dbReference>
<dbReference type="InterPro" id="IPR050661">
    <property type="entry name" value="BglG_antiterminators"/>
</dbReference>
<dbReference type="Gene3D" id="2.30.24.10">
    <property type="entry name" value="CAT RNA-binding domain"/>
    <property type="match status" value="1"/>
</dbReference>
<dbReference type="EMBL" id="DXIQ01000063">
    <property type="protein sequence ID" value="HIV39338.1"/>
    <property type="molecule type" value="Genomic_DNA"/>
</dbReference>
<dbReference type="Gene3D" id="1.10.1790.10">
    <property type="entry name" value="PRD domain"/>
    <property type="match status" value="2"/>
</dbReference>
<dbReference type="PROSITE" id="PS51372">
    <property type="entry name" value="PRD_2"/>
    <property type="match status" value="2"/>
</dbReference>